<evidence type="ECO:0000256" key="3">
    <source>
        <dbReference type="ARBA" id="ARBA00022714"/>
    </source>
</evidence>
<proteinExistence type="predicted"/>
<dbReference type="PRINTS" id="PR00162">
    <property type="entry name" value="RIESKE"/>
</dbReference>
<dbReference type="AlphaFoldDB" id="A0A5C4MCP1"/>
<dbReference type="Pfam" id="PF00355">
    <property type="entry name" value="Rieske"/>
    <property type="match status" value="1"/>
</dbReference>
<feature type="compositionally biased region" description="Gly residues" evidence="10">
    <location>
        <begin position="65"/>
        <end position="74"/>
    </location>
</feature>
<dbReference type="InterPro" id="IPR014349">
    <property type="entry name" value="Rieske_Fe-S_prot"/>
</dbReference>
<evidence type="ECO:0000259" key="11">
    <source>
        <dbReference type="PROSITE" id="PS51296"/>
    </source>
</evidence>
<evidence type="ECO:0000256" key="5">
    <source>
        <dbReference type="ARBA" id="ARBA00023004"/>
    </source>
</evidence>
<dbReference type="InterPro" id="IPR036922">
    <property type="entry name" value="Rieske_2Fe-2S_sf"/>
</dbReference>
<dbReference type="InterPro" id="IPR006311">
    <property type="entry name" value="TAT_signal"/>
</dbReference>
<evidence type="ECO:0000313" key="14">
    <source>
        <dbReference type="Proteomes" id="UP000306740"/>
    </source>
</evidence>
<gene>
    <name evidence="13" type="ORF">FHE65_23225</name>
    <name evidence="12" type="ORF">FHE65_28080</name>
</gene>
<dbReference type="GO" id="GO:0046872">
    <property type="term" value="F:metal ion binding"/>
    <property type="evidence" value="ECO:0007669"/>
    <property type="project" value="UniProtKB-KW"/>
</dbReference>
<dbReference type="CDD" id="cd03467">
    <property type="entry name" value="Rieske"/>
    <property type="match status" value="1"/>
</dbReference>
<dbReference type="PROSITE" id="PS51296">
    <property type="entry name" value="RIESKE"/>
    <property type="match status" value="1"/>
</dbReference>
<evidence type="ECO:0000313" key="13">
    <source>
        <dbReference type="EMBL" id="TNC40333.1"/>
    </source>
</evidence>
<evidence type="ECO:0000256" key="10">
    <source>
        <dbReference type="SAM" id="MobiDB-lite"/>
    </source>
</evidence>
<dbReference type="EMBL" id="VDFR01000159">
    <property type="protein sequence ID" value="TNC34222.1"/>
    <property type="molecule type" value="Genomic_DNA"/>
</dbReference>
<protein>
    <recommendedName>
        <fullName evidence="2">Cytochrome bc1 complex Rieske iron-sulfur subunit</fullName>
    </recommendedName>
    <alternativeName>
        <fullName evidence="8">Cytochrome bc1 reductase complex subunit QcrA</fullName>
    </alternativeName>
</protein>
<evidence type="ECO:0000256" key="9">
    <source>
        <dbReference type="ARBA" id="ARBA00034078"/>
    </source>
</evidence>
<dbReference type="GO" id="GO:0004497">
    <property type="term" value="F:monooxygenase activity"/>
    <property type="evidence" value="ECO:0007669"/>
    <property type="project" value="UniProtKB-ARBA"/>
</dbReference>
<keyword evidence="3" id="KW-0001">2Fe-2S</keyword>
<comment type="function">
    <text evidence="1">Iron-sulfur subunit of the cytochrome bc1 complex, an essential component of the respiratory electron transport chain required for ATP synthesis. The bc1 complex catalyzes the oxidation of menaquinol and the reduction of cytochrome c in the respiratory chain. The bc1 complex operates through a Q-cycle mechanism that couples electron transfer to generation of the proton gradient that drives ATP synthesis.</text>
</comment>
<dbReference type="RefSeq" id="WP_139106656.1">
    <property type="nucleotide sequence ID" value="NZ_VDFR01000110.1"/>
</dbReference>
<evidence type="ECO:0000256" key="4">
    <source>
        <dbReference type="ARBA" id="ARBA00022723"/>
    </source>
</evidence>
<evidence type="ECO:0000256" key="8">
    <source>
        <dbReference type="ARBA" id="ARBA00029586"/>
    </source>
</evidence>
<sequence>MTDTPSTPSTSSAVKRRTVIQGVGLVGGTVVAGGLLAACGGDDGAGSDPTTTSAPPQSGTTTTDGGAGATGGTELGSVSDVPVGGGRVYESEKVLVAQPTEGEFKAFSSVCTHQGCAVSMIEGTTLTCPCHGSEFSTDGGKVLQGPADKALPERQVRVEGDTIFLV</sequence>
<dbReference type="GO" id="GO:0016020">
    <property type="term" value="C:membrane"/>
    <property type="evidence" value="ECO:0007669"/>
    <property type="project" value="InterPro"/>
</dbReference>
<keyword evidence="5" id="KW-0408">Iron</keyword>
<dbReference type="Proteomes" id="UP000306740">
    <property type="component" value="Unassembled WGS sequence"/>
</dbReference>
<feature type="compositionally biased region" description="Polar residues" evidence="10">
    <location>
        <begin position="48"/>
        <end position="58"/>
    </location>
</feature>
<evidence type="ECO:0000313" key="12">
    <source>
        <dbReference type="EMBL" id="TNC34222.1"/>
    </source>
</evidence>
<keyword evidence="6" id="KW-0411">Iron-sulfur</keyword>
<keyword evidence="7" id="KW-1015">Disulfide bond</keyword>
<dbReference type="PANTHER" id="PTHR10134">
    <property type="entry name" value="CYTOCHROME B-C1 COMPLEX SUBUNIT RIESKE, MITOCHONDRIAL"/>
    <property type="match status" value="1"/>
</dbReference>
<dbReference type="FunFam" id="2.102.10.10:FF:000016">
    <property type="entry name" value="Nitrite reductase/ring-hydroxylating ferredoxin subunit"/>
    <property type="match status" value="1"/>
</dbReference>
<dbReference type="OrthoDB" id="25106at2"/>
<comment type="caution">
    <text evidence="12">The sequence shown here is derived from an EMBL/GenBank/DDBJ whole genome shotgun (WGS) entry which is preliminary data.</text>
</comment>
<feature type="domain" description="Rieske" evidence="11">
    <location>
        <begin position="73"/>
        <end position="165"/>
    </location>
</feature>
<dbReference type="PROSITE" id="PS51318">
    <property type="entry name" value="TAT"/>
    <property type="match status" value="1"/>
</dbReference>
<evidence type="ECO:0000256" key="1">
    <source>
        <dbReference type="ARBA" id="ARBA00002494"/>
    </source>
</evidence>
<organism evidence="12 14">
    <name type="scientific">Mumia zhuanghuii</name>
    <dbReference type="NCBI Taxonomy" id="2585211"/>
    <lineage>
        <taxon>Bacteria</taxon>
        <taxon>Bacillati</taxon>
        <taxon>Actinomycetota</taxon>
        <taxon>Actinomycetes</taxon>
        <taxon>Propionibacteriales</taxon>
        <taxon>Nocardioidaceae</taxon>
        <taxon>Mumia</taxon>
    </lineage>
</organism>
<evidence type="ECO:0000256" key="2">
    <source>
        <dbReference type="ARBA" id="ARBA00015816"/>
    </source>
</evidence>
<dbReference type="Gene3D" id="2.102.10.10">
    <property type="entry name" value="Rieske [2Fe-2S] iron-sulphur domain"/>
    <property type="match status" value="1"/>
</dbReference>
<dbReference type="GO" id="GO:0016705">
    <property type="term" value="F:oxidoreductase activity, acting on paired donors, with incorporation or reduction of molecular oxygen"/>
    <property type="evidence" value="ECO:0007669"/>
    <property type="project" value="UniProtKB-ARBA"/>
</dbReference>
<accession>A0A5C4MCP1</accession>
<dbReference type="InterPro" id="IPR017941">
    <property type="entry name" value="Rieske_2Fe-2S"/>
</dbReference>
<reference evidence="12 14" key="1">
    <citation type="submission" date="2019-05" db="EMBL/GenBank/DDBJ databases">
        <title>Mumia sp. nov., isolated from the intestinal contents of plateau pika (Ochotona curzoniae) in the Qinghai-Tibet plateau of China.</title>
        <authorList>
            <person name="Tian Z."/>
        </authorList>
    </citation>
    <scope>NUCLEOTIDE SEQUENCE [LARGE SCALE GENOMIC DNA]</scope>
    <source>
        <strain evidence="14">527</strain>
        <strain evidence="12">Z527</strain>
    </source>
</reference>
<dbReference type="SUPFAM" id="SSF50022">
    <property type="entry name" value="ISP domain"/>
    <property type="match status" value="1"/>
</dbReference>
<dbReference type="GO" id="GO:0051537">
    <property type="term" value="F:2 iron, 2 sulfur cluster binding"/>
    <property type="evidence" value="ECO:0007669"/>
    <property type="project" value="UniProtKB-KW"/>
</dbReference>
<comment type="cofactor">
    <cofactor evidence="9">
        <name>[2Fe-2S] cluster</name>
        <dbReference type="ChEBI" id="CHEBI:190135"/>
    </cofactor>
</comment>
<evidence type="ECO:0000256" key="7">
    <source>
        <dbReference type="ARBA" id="ARBA00023157"/>
    </source>
</evidence>
<dbReference type="EMBL" id="VDFR01000110">
    <property type="protein sequence ID" value="TNC40333.1"/>
    <property type="molecule type" value="Genomic_DNA"/>
</dbReference>
<feature type="region of interest" description="Disordered" evidence="10">
    <location>
        <begin position="43"/>
        <end position="84"/>
    </location>
</feature>
<dbReference type="InterPro" id="IPR005805">
    <property type="entry name" value="Rieske_Fe-S_prot_C"/>
</dbReference>
<evidence type="ECO:0000256" key="6">
    <source>
        <dbReference type="ARBA" id="ARBA00023014"/>
    </source>
</evidence>
<name>A0A5C4MCP1_9ACTN</name>
<keyword evidence="4" id="KW-0479">Metal-binding</keyword>